<sequence length="408" mass="44233">MPGASTALSSRTLRACARRKHVVRCFCTAADSRSVLFLARVWPEPSSSAAGVRSYALATAFAGWGWDVSYLSSARRNAHADSLAAEGCRVFCCPINREAELAAVLAEAQPHVCIFDRMESEETFSFRVHELAPTALRVLDMQDMVALRRGRQAVVEAGGSVAEALAHVPTAEYNILQRELAAIHRSDLTLVCSPVEMALLQGRYGVPADKLCLAPFFMRPGHQPSPVFAARRHFMSIGNWKHAPNMDAAAWACREIWPQIRDAGKIVDAWAHGLPVVTTPIGAEGMHLDGSAAEPQAAAHSAWGGLWASCDADGLAADAARLYTDPALWNACAAGGARVLLRLYDAGTRLGAVRAAVEGALAKLRERRAHDYYGSLLWQQSARATEFFARWLELKENRAAASQGDKIM</sequence>
<organism evidence="1 2">
    <name type="scientific">Elliptochloris bilobata</name>
    <dbReference type="NCBI Taxonomy" id="381761"/>
    <lineage>
        <taxon>Eukaryota</taxon>
        <taxon>Viridiplantae</taxon>
        <taxon>Chlorophyta</taxon>
        <taxon>core chlorophytes</taxon>
        <taxon>Trebouxiophyceae</taxon>
        <taxon>Trebouxiophyceae incertae sedis</taxon>
        <taxon>Elliptochloris clade</taxon>
        <taxon>Elliptochloris</taxon>
    </lineage>
</organism>
<gene>
    <name evidence="1" type="ORF">WJX81_006431</name>
</gene>
<comment type="caution">
    <text evidence="1">The sequence shown here is derived from an EMBL/GenBank/DDBJ whole genome shotgun (WGS) entry which is preliminary data.</text>
</comment>
<evidence type="ECO:0000313" key="1">
    <source>
        <dbReference type="EMBL" id="KAK9839692.1"/>
    </source>
</evidence>
<protein>
    <recommendedName>
        <fullName evidence="3">Glycosyltransferase</fullName>
    </recommendedName>
</protein>
<dbReference type="AlphaFoldDB" id="A0AAW1S1J5"/>
<reference evidence="1 2" key="1">
    <citation type="journal article" date="2024" name="Nat. Commun.">
        <title>Phylogenomics reveals the evolutionary origins of lichenization in chlorophyte algae.</title>
        <authorList>
            <person name="Puginier C."/>
            <person name="Libourel C."/>
            <person name="Otte J."/>
            <person name="Skaloud P."/>
            <person name="Haon M."/>
            <person name="Grisel S."/>
            <person name="Petersen M."/>
            <person name="Berrin J.G."/>
            <person name="Delaux P.M."/>
            <person name="Dal Grande F."/>
            <person name="Keller J."/>
        </authorList>
    </citation>
    <scope>NUCLEOTIDE SEQUENCE [LARGE SCALE GENOMIC DNA]</scope>
    <source>
        <strain evidence="1 2">SAG 245.80</strain>
    </source>
</reference>
<evidence type="ECO:0008006" key="3">
    <source>
        <dbReference type="Google" id="ProtNLM"/>
    </source>
</evidence>
<name>A0AAW1S1J5_9CHLO</name>
<proteinExistence type="predicted"/>
<dbReference type="SUPFAM" id="SSF53756">
    <property type="entry name" value="UDP-Glycosyltransferase/glycogen phosphorylase"/>
    <property type="match status" value="1"/>
</dbReference>
<keyword evidence="2" id="KW-1185">Reference proteome</keyword>
<dbReference type="EMBL" id="JALJOU010000015">
    <property type="protein sequence ID" value="KAK9839692.1"/>
    <property type="molecule type" value="Genomic_DNA"/>
</dbReference>
<evidence type="ECO:0000313" key="2">
    <source>
        <dbReference type="Proteomes" id="UP001445335"/>
    </source>
</evidence>
<accession>A0AAW1S1J5</accession>
<dbReference type="Proteomes" id="UP001445335">
    <property type="component" value="Unassembled WGS sequence"/>
</dbReference>